<evidence type="ECO:0000256" key="2">
    <source>
        <dbReference type="ARBA" id="ARBA00022574"/>
    </source>
</evidence>
<comment type="caution">
    <text evidence="11">The sequence shown here is derived from an EMBL/GenBank/DDBJ whole genome shotgun (WGS) entry which is preliminary data.</text>
</comment>
<protein>
    <recommendedName>
        <fullName evidence="8">WD40 repeat-containing protein SMU1</fullName>
    </recommendedName>
</protein>
<dbReference type="InterPro" id="IPR054532">
    <property type="entry name" value="TPL_SMU1_LisH-like"/>
</dbReference>
<dbReference type="PROSITE" id="PS50082">
    <property type="entry name" value="WD_REPEATS_2"/>
    <property type="match status" value="4"/>
</dbReference>
<dbReference type="PROSITE" id="PS50294">
    <property type="entry name" value="WD_REPEATS_REGION"/>
    <property type="match status" value="3"/>
</dbReference>
<keyword evidence="3" id="KW-0507">mRNA processing</keyword>
<dbReference type="InterPro" id="IPR019775">
    <property type="entry name" value="WD40_repeat_CS"/>
</dbReference>
<organism evidence="11 12">
    <name type="scientific">Rhizopus oryzae</name>
    <name type="common">Mucormycosis agent</name>
    <name type="synonym">Rhizopus arrhizus var. delemar</name>
    <dbReference type="NCBI Taxonomy" id="64495"/>
    <lineage>
        <taxon>Eukaryota</taxon>
        <taxon>Fungi</taxon>
        <taxon>Fungi incertae sedis</taxon>
        <taxon>Mucoromycota</taxon>
        <taxon>Mucoromycotina</taxon>
        <taxon>Mucoromycetes</taxon>
        <taxon>Mucorales</taxon>
        <taxon>Mucorineae</taxon>
        <taxon>Rhizopodaceae</taxon>
        <taxon>Rhizopus</taxon>
    </lineage>
</organism>
<dbReference type="SMART" id="SM00320">
    <property type="entry name" value="WD40"/>
    <property type="match status" value="5"/>
</dbReference>
<dbReference type="InterPro" id="IPR020472">
    <property type="entry name" value="WD40_PAC1"/>
</dbReference>
<dbReference type="SUPFAM" id="SSF50978">
    <property type="entry name" value="WD40 repeat-like"/>
    <property type="match status" value="1"/>
</dbReference>
<proteinExistence type="inferred from homology"/>
<dbReference type="Gene3D" id="2.130.10.10">
    <property type="entry name" value="YVTN repeat-like/Quinoprotein amine dehydrogenase"/>
    <property type="match status" value="1"/>
</dbReference>
<evidence type="ECO:0000256" key="9">
    <source>
        <dbReference type="PROSITE-ProRule" id="PRU00221"/>
    </source>
</evidence>
<evidence type="ECO:0000259" key="10">
    <source>
        <dbReference type="Pfam" id="PF17814"/>
    </source>
</evidence>
<dbReference type="CDD" id="cd00200">
    <property type="entry name" value="WD40"/>
    <property type="match status" value="1"/>
</dbReference>
<keyword evidence="2 9" id="KW-0853">WD repeat</keyword>
<keyword evidence="4" id="KW-0677">Repeat</keyword>
<feature type="repeat" description="WD" evidence="9">
    <location>
        <begin position="211"/>
        <end position="252"/>
    </location>
</feature>
<dbReference type="SMART" id="SM00667">
    <property type="entry name" value="LisH"/>
    <property type="match status" value="1"/>
</dbReference>
<evidence type="ECO:0000256" key="5">
    <source>
        <dbReference type="ARBA" id="ARBA00023187"/>
    </source>
</evidence>
<dbReference type="OrthoDB" id="538223at2759"/>
<gene>
    <name evidence="11" type="ORF">G6F64_003073</name>
</gene>
<dbReference type="InterPro" id="IPR015943">
    <property type="entry name" value="WD40/YVTN_repeat-like_dom_sf"/>
</dbReference>
<sequence>MSVEIEAEDVIRLILQFLKENQFEETAATLESETSVKIDTIQNKDQFIREIKQGEWDIVLRHVVDLKIPAQKLIDLYEHIILELAELRELGAARTLLRQTEPMYILKQRFPERYLRLEHTLSRTSLDSREIYPNGMTKEKRRQTIAQALINEVTIVEPSRLMTLLGDCIKWQQQQGLLPMNEPFDLFRDSDKVQSIEQDAFVNYGYANIKFPGKNTYAECTAFSPDGQYFATGSVDGFIEIWNHLTGKLRKDLEYQAEEKLMAMDQSVICLNFSSNSELLVSGSTDGKIAIWRVHSGFCQRRYSPAHSQGVTAVCFNQDATEILSCSYDHTVKIHEVKSGKLIQSFEGHNAFVNSVVYTSEYTRAISASSDGEVRIWDISSGGCISCYPKDNITIHALLSIPDDPNHVILVNKSNQLHLMNGRGEIIKSYKHNNNTKDFIAGTVSHQGSLLYAVSEDCTMYCFSTKTAEIIGETKLSQNSEIIGISHHPLSNIIAANDDVGRVHLFKNSE</sequence>
<evidence type="ECO:0000256" key="7">
    <source>
        <dbReference type="ARBA" id="ARBA00025801"/>
    </source>
</evidence>
<evidence type="ECO:0000256" key="6">
    <source>
        <dbReference type="ARBA" id="ARBA00023242"/>
    </source>
</evidence>
<dbReference type="PANTHER" id="PTHR22848">
    <property type="entry name" value="WD40 REPEAT PROTEIN"/>
    <property type="match status" value="1"/>
</dbReference>
<feature type="repeat" description="WD" evidence="9">
    <location>
        <begin position="346"/>
        <end position="387"/>
    </location>
</feature>
<keyword evidence="6" id="KW-0539">Nucleus</keyword>
<evidence type="ECO:0000313" key="11">
    <source>
        <dbReference type="EMBL" id="KAG1312388.1"/>
    </source>
</evidence>
<dbReference type="InterPro" id="IPR045184">
    <property type="entry name" value="SMU1"/>
</dbReference>
<evidence type="ECO:0000256" key="1">
    <source>
        <dbReference type="ARBA" id="ARBA00004324"/>
    </source>
</evidence>
<keyword evidence="5" id="KW-0508">mRNA splicing</keyword>
<comment type="subcellular location">
    <subcellularLocation>
        <location evidence="1">Nucleus speckle</location>
    </subcellularLocation>
</comment>
<evidence type="ECO:0000256" key="3">
    <source>
        <dbReference type="ARBA" id="ARBA00022664"/>
    </source>
</evidence>
<dbReference type="PROSITE" id="PS50896">
    <property type="entry name" value="LISH"/>
    <property type="match status" value="1"/>
</dbReference>
<feature type="domain" description="TPL/SMU1 LisH-like dimerisation" evidence="10">
    <location>
        <begin position="6"/>
        <end position="36"/>
    </location>
</feature>
<dbReference type="EMBL" id="JAANQT010000288">
    <property type="protein sequence ID" value="KAG1312388.1"/>
    <property type="molecule type" value="Genomic_DNA"/>
</dbReference>
<dbReference type="AlphaFoldDB" id="A0A9P6XFC2"/>
<dbReference type="Pfam" id="PF17814">
    <property type="entry name" value="LisH_TPL"/>
    <property type="match status" value="1"/>
</dbReference>
<dbReference type="GO" id="GO:0000398">
    <property type="term" value="P:mRNA splicing, via spliceosome"/>
    <property type="evidence" value="ECO:0007669"/>
    <property type="project" value="InterPro"/>
</dbReference>
<dbReference type="PROSITE" id="PS00678">
    <property type="entry name" value="WD_REPEATS_1"/>
    <property type="match status" value="1"/>
</dbReference>
<dbReference type="GO" id="GO:0016607">
    <property type="term" value="C:nuclear speck"/>
    <property type="evidence" value="ECO:0007669"/>
    <property type="project" value="UniProtKB-SubCell"/>
</dbReference>
<feature type="repeat" description="WD" evidence="9">
    <location>
        <begin position="304"/>
        <end position="345"/>
    </location>
</feature>
<dbReference type="Proteomes" id="UP000716291">
    <property type="component" value="Unassembled WGS sequence"/>
</dbReference>
<evidence type="ECO:0000256" key="4">
    <source>
        <dbReference type="ARBA" id="ARBA00022737"/>
    </source>
</evidence>
<accession>A0A9P6XFC2</accession>
<reference evidence="11" key="1">
    <citation type="journal article" date="2020" name="Microb. Genom.">
        <title>Genetic diversity of clinical and environmental Mucorales isolates obtained from an investigation of mucormycosis cases among solid organ transplant recipients.</title>
        <authorList>
            <person name="Nguyen M.H."/>
            <person name="Kaul D."/>
            <person name="Muto C."/>
            <person name="Cheng S.J."/>
            <person name="Richter R.A."/>
            <person name="Bruno V.M."/>
            <person name="Liu G."/>
            <person name="Beyhan S."/>
            <person name="Sundermann A.J."/>
            <person name="Mounaud S."/>
            <person name="Pasculle A.W."/>
            <person name="Nierman W.C."/>
            <person name="Driscoll E."/>
            <person name="Cumbie R."/>
            <person name="Clancy C.J."/>
            <person name="Dupont C.L."/>
        </authorList>
    </citation>
    <scope>NUCLEOTIDE SEQUENCE</scope>
    <source>
        <strain evidence="11">GL11</strain>
    </source>
</reference>
<evidence type="ECO:0000313" key="12">
    <source>
        <dbReference type="Proteomes" id="UP000716291"/>
    </source>
</evidence>
<dbReference type="InterPro" id="IPR006594">
    <property type="entry name" value="LisH"/>
</dbReference>
<dbReference type="Pfam" id="PF00400">
    <property type="entry name" value="WD40"/>
    <property type="match status" value="4"/>
</dbReference>
<feature type="repeat" description="WD" evidence="9">
    <location>
        <begin position="261"/>
        <end position="302"/>
    </location>
</feature>
<dbReference type="InterPro" id="IPR001680">
    <property type="entry name" value="WD40_rpt"/>
</dbReference>
<keyword evidence="12" id="KW-1185">Reference proteome</keyword>
<name>A0A9P6XFC2_RHIOR</name>
<dbReference type="InterPro" id="IPR036322">
    <property type="entry name" value="WD40_repeat_dom_sf"/>
</dbReference>
<comment type="similarity">
    <text evidence="7">Belongs to the WD repeat SMU1 family.</text>
</comment>
<dbReference type="PRINTS" id="PR00320">
    <property type="entry name" value="GPROTEINBRPT"/>
</dbReference>
<evidence type="ECO:0000256" key="8">
    <source>
        <dbReference type="ARBA" id="ARBA00026184"/>
    </source>
</evidence>